<dbReference type="EMBL" id="CDMC01000015">
    <property type="protein sequence ID" value="CEL09745.1"/>
    <property type="molecule type" value="Genomic_DNA"/>
</dbReference>
<evidence type="ECO:0000313" key="4">
    <source>
        <dbReference type="Proteomes" id="UP000054771"/>
    </source>
</evidence>
<keyword evidence="4" id="KW-1185">Reference proteome</keyword>
<accession>A0A0U5GBX1</accession>
<evidence type="ECO:0000256" key="2">
    <source>
        <dbReference type="SAM" id="SignalP"/>
    </source>
</evidence>
<reference evidence="4" key="1">
    <citation type="journal article" date="2016" name="Genome Announc.">
        <title>Draft genome sequences of fungus Aspergillus calidoustus.</title>
        <authorList>
            <person name="Horn F."/>
            <person name="Linde J."/>
            <person name="Mattern D.J."/>
            <person name="Walther G."/>
            <person name="Guthke R."/>
            <person name="Scherlach K."/>
            <person name="Martin K."/>
            <person name="Brakhage A.A."/>
            <person name="Petzke L."/>
            <person name="Valiante V."/>
        </authorList>
    </citation>
    <scope>NUCLEOTIDE SEQUENCE [LARGE SCALE GENOMIC DNA]</scope>
    <source>
        <strain evidence="4">SF006504</strain>
    </source>
</reference>
<dbReference type="Proteomes" id="UP000054771">
    <property type="component" value="Unassembled WGS sequence"/>
</dbReference>
<protein>
    <submittedName>
        <fullName evidence="3">Uncharacterized protein</fullName>
    </submittedName>
</protein>
<feature type="signal peptide" evidence="2">
    <location>
        <begin position="1"/>
        <end position="18"/>
    </location>
</feature>
<feature type="region of interest" description="Disordered" evidence="1">
    <location>
        <begin position="80"/>
        <end position="105"/>
    </location>
</feature>
<proteinExistence type="predicted"/>
<evidence type="ECO:0000313" key="3">
    <source>
        <dbReference type="EMBL" id="CEL09745.1"/>
    </source>
</evidence>
<dbReference type="AlphaFoldDB" id="A0A0U5GBX1"/>
<sequence>MKSVTTCTAALLLGAALALPRSIQDLVRENYGNDAAHKATVESDNACAEFGWVGKCDNEEATVEADNAYTEFGWVGKREKQEAEESTVKAANGYTESGSIGKREN</sequence>
<gene>
    <name evidence="3" type="ORF">ASPCAL12875</name>
</gene>
<evidence type="ECO:0000256" key="1">
    <source>
        <dbReference type="SAM" id="MobiDB-lite"/>
    </source>
</evidence>
<name>A0A0U5GBX1_ASPCI</name>
<organism evidence="3 4">
    <name type="scientific">Aspergillus calidoustus</name>
    <dbReference type="NCBI Taxonomy" id="454130"/>
    <lineage>
        <taxon>Eukaryota</taxon>
        <taxon>Fungi</taxon>
        <taxon>Dikarya</taxon>
        <taxon>Ascomycota</taxon>
        <taxon>Pezizomycotina</taxon>
        <taxon>Eurotiomycetes</taxon>
        <taxon>Eurotiomycetidae</taxon>
        <taxon>Eurotiales</taxon>
        <taxon>Aspergillaceae</taxon>
        <taxon>Aspergillus</taxon>
        <taxon>Aspergillus subgen. Nidulantes</taxon>
    </lineage>
</organism>
<keyword evidence="2" id="KW-0732">Signal</keyword>
<feature type="chain" id="PRO_5006857726" evidence="2">
    <location>
        <begin position="19"/>
        <end position="105"/>
    </location>
</feature>
<dbReference type="OrthoDB" id="10507188at2759"/>